<keyword evidence="3 7" id="KW-0812">Transmembrane</keyword>
<evidence type="ECO:0000256" key="5">
    <source>
        <dbReference type="ARBA" id="ARBA00023136"/>
    </source>
</evidence>
<feature type="transmembrane region" description="Helical" evidence="7">
    <location>
        <begin position="170"/>
        <end position="187"/>
    </location>
</feature>
<feature type="transmembrane region" description="Helical" evidence="7">
    <location>
        <begin position="249"/>
        <end position="271"/>
    </location>
</feature>
<accession>A0A9X7W070</accession>
<feature type="compositionally biased region" description="Basic and acidic residues" evidence="6">
    <location>
        <begin position="387"/>
        <end position="397"/>
    </location>
</feature>
<dbReference type="PANTHER" id="PTHR21716">
    <property type="entry name" value="TRANSMEMBRANE PROTEIN"/>
    <property type="match status" value="1"/>
</dbReference>
<keyword evidence="9" id="KW-1185">Reference proteome</keyword>
<feature type="transmembrane region" description="Helical" evidence="7">
    <location>
        <begin position="222"/>
        <end position="243"/>
    </location>
</feature>
<evidence type="ECO:0000256" key="1">
    <source>
        <dbReference type="ARBA" id="ARBA00004141"/>
    </source>
</evidence>
<dbReference type="GO" id="GO:0016020">
    <property type="term" value="C:membrane"/>
    <property type="evidence" value="ECO:0007669"/>
    <property type="project" value="UniProtKB-SubCell"/>
</dbReference>
<name>A0A9X7W070_9BACL</name>
<evidence type="ECO:0000256" key="6">
    <source>
        <dbReference type="SAM" id="MobiDB-lite"/>
    </source>
</evidence>
<protein>
    <submittedName>
        <fullName evidence="8">Sporulation integral membrane protein YtvI</fullName>
    </submittedName>
</protein>
<feature type="transmembrane region" description="Helical" evidence="7">
    <location>
        <begin position="13"/>
        <end position="36"/>
    </location>
</feature>
<dbReference type="EMBL" id="CP071182">
    <property type="protein sequence ID" value="QSO48204.1"/>
    <property type="molecule type" value="Genomic_DNA"/>
</dbReference>
<evidence type="ECO:0000256" key="4">
    <source>
        <dbReference type="ARBA" id="ARBA00022989"/>
    </source>
</evidence>
<dbReference type="NCBIfam" id="TIGR02872">
    <property type="entry name" value="spore_ytvI"/>
    <property type="match status" value="1"/>
</dbReference>
<organism evidence="8 9">
    <name type="scientific">Alicyclobacillus mengziensis</name>
    <dbReference type="NCBI Taxonomy" id="2931921"/>
    <lineage>
        <taxon>Bacteria</taxon>
        <taxon>Bacillati</taxon>
        <taxon>Bacillota</taxon>
        <taxon>Bacilli</taxon>
        <taxon>Bacillales</taxon>
        <taxon>Alicyclobacillaceae</taxon>
        <taxon>Alicyclobacillus</taxon>
    </lineage>
</organism>
<dbReference type="Proteomes" id="UP000663505">
    <property type="component" value="Chromosome"/>
</dbReference>
<feature type="transmembrane region" description="Helical" evidence="7">
    <location>
        <begin position="323"/>
        <end position="345"/>
    </location>
</feature>
<dbReference type="KEGG" id="afx:JZ786_04150"/>
<evidence type="ECO:0000313" key="8">
    <source>
        <dbReference type="EMBL" id="QSO48204.1"/>
    </source>
</evidence>
<dbReference type="InterPro" id="IPR002549">
    <property type="entry name" value="AI-2E-like"/>
</dbReference>
<proteinExistence type="inferred from homology"/>
<feature type="transmembrane region" description="Helical" evidence="7">
    <location>
        <begin position="283"/>
        <end position="303"/>
    </location>
</feature>
<feature type="transmembrane region" description="Helical" evidence="7">
    <location>
        <begin position="73"/>
        <end position="94"/>
    </location>
</feature>
<dbReference type="RefSeq" id="WP_206657540.1">
    <property type="nucleotide sequence ID" value="NZ_CP071182.1"/>
</dbReference>
<dbReference type="GO" id="GO:0055085">
    <property type="term" value="P:transmembrane transport"/>
    <property type="evidence" value="ECO:0007669"/>
    <property type="project" value="TreeGrafter"/>
</dbReference>
<evidence type="ECO:0000256" key="7">
    <source>
        <dbReference type="SAM" id="Phobius"/>
    </source>
</evidence>
<dbReference type="Pfam" id="PF01594">
    <property type="entry name" value="AI-2E_transport"/>
    <property type="match status" value="1"/>
</dbReference>
<evidence type="ECO:0000256" key="2">
    <source>
        <dbReference type="ARBA" id="ARBA00009773"/>
    </source>
</evidence>
<dbReference type="PANTHER" id="PTHR21716:SF68">
    <property type="entry name" value="TRANSPORT PROTEIN YTVI-RELATED"/>
    <property type="match status" value="1"/>
</dbReference>
<sequence>MTQYTHQRRVRQYFWRVVEVTVLLVFVALVCTVFVATLRYTLPFVIGGLIAILLLPLVRALERQKVGRPQAVITVLVGVIAIMAIASVFLLVAVTREAALWLKNLPEYFSVLQIWVEHQIGVGKTVFGQLPPDVAASIQNSFANSISTVRNLMTGLTKALINSVRNMPEYFFVVVIAVITAFFMLLNRDKMYNNFLKTLPPGWAPKVRVVSRDMMRAFAGTIRVQVLLMILSAVLGILGMWILGIHYAVILGLVFGLTGMIPILGSALLTVPWAIGALLIGDVALAIKILLLQLVISLIRHMIEPKILADNVGLDTLSTLFGLYVGMRLFGVIGLFLGPIILIGIKSLFRIRLFVDLMPDIDDPLPQSKQPAEDKQPAEGTTATAKQKKDDGFGTGQ</sequence>
<keyword evidence="4 7" id="KW-1133">Transmembrane helix</keyword>
<comment type="subcellular location">
    <subcellularLocation>
        <location evidence="1">Membrane</location>
        <topology evidence="1">Multi-pass membrane protein</topology>
    </subcellularLocation>
</comment>
<gene>
    <name evidence="8" type="primary">ytvI</name>
    <name evidence="8" type="ORF">JZ786_04150</name>
</gene>
<dbReference type="AlphaFoldDB" id="A0A9X7W070"/>
<evidence type="ECO:0000256" key="3">
    <source>
        <dbReference type="ARBA" id="ARBA00022692"/>
    </source>
</evidence>
<dbReference type="InterPro" id="IPR014227">
    <property type="entry name" value="YtvI-like"/>
</dbReference>
<feature type="region of interest" description="Disordered" evidence="6">
    <location>
        <begin position="363"/>
        <end position="397"/>
    </location>
</feature>
<feature type="transmembrane region" description="Helical" evidence="7">
    <location>
        <begin position="42"/>
        <end position="61"/>
    </location>
</feature>
<comment type="similarity">
    <text evidence="2">Belongs to the autoinducer-2 exporter (AI-2E) (TC 2.A.86) family.</text>
</comment>
<reference evidence="8 9" key="1">
    <citation type="submission" date="2021-02" db="EMBL/GenBank/DDBJ databases">
        <title>Alicyclobacillus curvatus sp. nov. and Alicyclobacillus mengziensis sp. nov., two acidophilic bacteria isolated from acid mine drainage.</title>
        <authorList>
            <person name="Huang Y."/>
        </authorList>
    </citation>
    <scope>NUCLEOTIDE SEQUENCE [LARGE SCALE GENOMIC DNA]</scope>
    <source>
        <strain evidence="8 9">S30H14</strain>
    </source>
</reference>
<evidence type="ECO:0000313" key="9">
    <source>
        <dbReference type="Proteomes" id="UP000663505"/>
    </source>
</evidence>
<keyword evidence="5 7" id="KW-0472">Membrane</keyword>